<feature type="chain" id="PRO_5019103750" description="DUF560 domain-containing protein" evidence="1">
    <location>
        <begin position="24"/>
        <end position="403"/>
    </location>
</feature>
<reference evidence="2 3" key="1">
    <citation type="submission" date="2019-01" db="EMBL/GenBank/DDBJ databases">
        <authorList>
            <person name="Chen W.-M."/>
        </authorList>
    </citation>
    <scope>NUCLEOTIDE SEQUENCE [LARGE SCALE GENOMIC DNA]</scope>
    <source>
        <strain evidence="2 3">FSY-9</strain>
    </source>
</reference>
<protein>
    <recommendedName>
        <fullName evidence="4">DUF560 domain-containing protein</fullName>
    </recommendedName>
</protein>
<dbReference type="SUPFAM" id="SSF56935">
    <property type="entry name" value="Porins"/>
    <property type="match status" value="1"/>
</dbReference>
<dbReference type="Proteomes" id="UP000282837">
    <property type="component" value="Unassembled WGS sequence"/>
</dbReference>
<keyword evidence="1" id="KW-0732">Signal</keyword>
<gene>
    <name evidence="2" type="ORF">EOE18_11055</name>
</gene>
<dbReference type="OrthoDB" id="7509111at2"/>
<sequence>MKRLSYSSIGLALTLGFSQTALAQSSPAIEGNVLNISLGADVTHDTNVAHASAAAAAQRGVVPADEKALPSADITFQRMLGRNKVGLTGSTGYQLYRRNTRLNREKIDLDAYGDIAVSSCALHLGANYTRGQSDLANLALEQNANVTNTQTTTGTSGNLFCGDEIGLRPNINASYQTTTNSQAQRKSMDRVELNYGGGIQYAHPSLGTLDTFISRRETRFSTIFLSDGRKAGFNIMSYGGKFTRDIGSRMRGSVELRYVQMSTLQPGLSTFSGLNWSVDLTADLLSRVQSKLGASRQVVTNAIAEAAYHVDRAYSASHDFAVNDRLHLTLAGSYMQQKYYGANLASSVSLRHSKRYDGSLALVYTPSERLQFNLTTGYTKRNANGTFYDYDSFSVQSGFRVKI</sequence>
<dbReference type="AlphaFoldDB" id="A0A437N435"/>
<comment type="caution">
    <text evidence="2">The sequence shown here is derived from an EMBL/GenBank/DDBJ whole genome shotgun (WGS) entry which is preliminary data.</text>
</comment>
<dbReference type="InterPro" id="IPR018759">
    <property type="entry name" value="BBP2_2"/>
</dbReference>
<proteinExistence type="predicted"/>
<evidence type="ECO:0008006" key="4">
    <source>
        <dbReference type="Google" id="ProtNLM"/>
    </source>
</evidence>
<organism evidence="2 3">
    <name type="scientific">Novosphingobium umbonatum</name>
    <dbReference type="NCBI Taxonomy" id="1908524"/>
    <lineage>
        <taxon>Bacteria</taxon>
        <taxon>Pseudomonadati</taxon>
        <taxon>Pseudomonadota</taxon>
        <taxon>Alphaproteobacteria</taxon>
        <taxon>Sphingomonadales</taxon>
        <taxon>Sphingomonadaceae</taxon>
        <taxon>Novosphingobium</taxon>
    </lineage>
</organism>
<dbReference type="Pfam" id="PF10082">
    <property type="entry name" value="BBP2_2"/>
    <property type="match status" value="1"/>
</dbReference>
<feature type="signal peptide" evidence="1">
    <location>
        <begin position="1"/>
        <end position="23"/>
    </location>
</feature>
<evidence type="ECO:0000313" key="3">
    <source>
        <dbReference type="Proteomes" id="UP000282837"/>
    </source>
</evidence>
<dbReference type="RefSeq" id="WP_127709422.1">
    <property type="nucleotide sequence ID" value="NZ_SACO01000007.1"/>
</dbReference>
<dbReference type="EMBL" id="SACO01000007">
    <property type="protein sequence ID" value="RVU04686.1"/>
    <property type="molecule type" value="Genomic_DNA"/>
</dbReference>
<accession>A0A437N435</accession>
<name>A0A437N435_9SPHN</name>
<keyword evidence="3" id="KW-1185">Reference proteome</keyword>
<evidence type="ECO:0000256" key="1">
    <source>
        <dbReference type="SAM" id="SignalP"/>
    </source>
</evidence>
<evidence type="ECO:0000313" key="2">
    <source>
        <dbReference type="EMBL" id="RVU04686.1"/>
    </source>
</evidence>